<dbReference type="InterPro" id="IPR029058">
    <property type="entry name" value="AB_hydrolase_fold"/>
</dbReference>
<dbReference type="RefSeq" id="WP_253775224.1">
    <property type="nucleotide sequence ID" value="NZ_JAMTCK010000012.1"/>
</dbReference>
<evidence type="ECO:0000259" key="1">
    <source>
        <dbReference type="Pfam" id="PF12697"/>
    </source>
</evidence>
<gene>
    <name evidence="2" type="ORF">LX83_004763</name>
</gene>
<proteinExistence type="predicted"/>
<keyword evidence="3" id="KW-1185">Reference proteome</keyword>
<reference evidence="2" key="1">
    <citation type="submission" date="2022-06" db="EMBL/GenBank/DDBJ databases">
        <title>Genomic Encyclopedia of Archaeal and Bacterial Type Strains, Phase II (KMG-II): from individual species to whole genera.</title>
        <authorList>
            <person name="Goeker M."/>
        </authorList>
    </citation>
    <scope>NUCLEOTIDE SEQUENCE</scope>
    <source>
        <strain evidence="2">DSM 43935</strain>
    </source>
</reference>
<dbReference type="InterPro" id="IPR000073">
    <property type="entry name" value="AB_hydrolase_1"/>
</dbReference>
<dbReference type="PANTHER" id="PTHR37017">
    <property type="entry name" value="AB HYDROLASE-1 DOMAIN-CONTAINING PROTEIN-RELATED"/>
    <property type="match status" value="1"/>
</dbReference>
<dbReference type="GO" id="GO:0016787">
    <property type="term" value="F:hydrolase activity"/>
    <property type="evidence" value="ECO:0007669"/>
    <property type="project" value="UniProtKB-KW"/>
</dbReference>
<dbReference type="Proteomes" id="UP001206128">
    <property type="component" value="Unassembled WGS sequence"/>
</dbReference>
<keyword evidence="2" id="KW-0378">Hydrolase</keyword>
<protein>
    <submittedName>
        <fullName evidence="2">Alpha/beta hydrolase family protein</fullName>
    </submittedName>
</protein>
<dbReference type="AlphaFoldDB" id="A0AAE3GI91"/>
<dbReference type="InterPro" id="IPR052897">
    <property type="entry name" value="Sec-Metab_Biosynth_Hydrolase"/>
</dbReference>
<dbReference type="Gene3D" id="3.40.50.1820">
    <property type="entry name" value="alpha/beta hydrolase"/>
    <property type="match status" value="1"/>
</dbReference>
<feature type="domain" description="AB hydrolase-1" evidence="1">
    <location>
        <begin position="3"/>
        <end position="221"/>
    </location>
</feature>
<evidence type="ECO:0000313" key="3">
    <source>
        <dbReference type="Proteomes" id="UP001206128"/>
    </source>
</evidence>
<dbReference type="Pfam" id="PF12697">
    <property type="entry name" value="Abhydrolase_6"/>
    <property type="match status" value="1"/>
</dbReference>
<comment type="caution">
    <text evidence="2">The sequence shown here is derived from an EMBL/GenBank/DDBJ whole genome shotgun (WGS) entry which is preliminary data.</text>
</comment>
<sequence>MDFLLIHGTTQSPAGWRLLSAELVAAGHRAHAVDLVGIEPDLTIADYAAGVARWWRDQPRTAERPVVVAHSGSGPLLAPVAAEVNAAHQVWLAAYVPDTLRPRGLIDEASHEPGMFNHDWWGKNPVTDPVVATEFLFHDCDQPTLAWALSTMRLFHAPPAYQEPPTVDPAALPSTYVLPTLDRTLRPDWMRRAAEQRLRVRPVEISSGHCPHVSRPAVVAQLLMTVAQREQGHPGAGPAGALGSRRVC</sequence>
<dbReference type="EMBL" id="JAMTCK010000012">
    <property type="protein sequence ID" value="MCP2167889.1"/>
    <property type="molecule type" value="Genomic_DNA"/>
</dbReference>
<accession>A0AAE3GI91</accession>
<evidence type="ECO:0000313" key="2">
    <source>
        <dbReference type="EMBL" id="MCP2167889.1"/>
    </source>
</evidence>
<dbReference type="PANTHER" id="PTHR37017:SF11">
    <property type="entry name" value="ESTERASE_LIPASE_THIOESTERASE DOMAIN-CONTAINING PROTEIN"/>
    <property type="match status" value="1"/>
</dbReference>
<dbReference type="SUPFAM" id="SSF53474">
    <property type="entry name" value="alpha/beta-Hydrolases"/>
    <property type="match status" value="1"/>
</dbReference>
<name>A0AAE3GI91_9PSEU</name>
<organism evidence="2 3">
    <name type="scientific">Goodfellowiella coeruleoviolacea</name>
    <dbReference type="NCBI Taxonomy" id="334858"/>
    <lineage>
        <taxon>Bacteria</taxon>
        <taxon>Bacillati</taxon>
        <taxon>Actinomycetota</taxon>
        <taxon>Actinomycetes</taxon>
        <taxon>Pseudonocardiales</taxon>
        <taxon>Pseudonocardiaceae</taxon>
        <taxon>Goodfellowiella</taxon>
    </lineage>
</organism>